<reference evidence="4 5" key="2">
    <citation type="journal article" date="2020" name="Cell Rep.">
        <title>Acquisition and Adaptation of Ultra-small Parasitic Reduced Genome Bacteria to Mammalian Hosts.</title>
        <authorList>
            <person name="McLean J.S."/>
            <person name="Bor B."/>
            <person name="Kerns K.A."/>
            <person name="Liu Q."/>
            <person name="To T.T."/>
            <person name="Solden L."/>
            <person name="Hendrickson E.L."/>
            <person name="Wrighton K."/>
            <person name="Shi W."/>
            <person name="He X."/>
        </authorList>
    </citation>
    <scope>NUCLEOTIDE SEQUENCE [LARGE SCALE GENOMIC DNA]</scope>
    <source>
        <strain evidence="4 5">TM7_G3_2_Rum_HOT_351B</strain>
    </source>
</reference>
<sequence length="330" mass="36135">MSTLFSHFFTKINQISPLEANFTEVLDSIALKPKTLYFYGKMPENMAEISKSTDQKQNKSRQKSSEKNRTDARAKRPKTVAIVGSRHNTKYGEEVAYKLAYELGKRGVVVVSGLAFGVDSIAHRGCLDANGVTVAILGTPIDHIYPASHKPLAAEIIKKGGAVMSEYAPGANVFTKVSFLERNRLISGLSDIVVVVEAAERSGSLNTATHALEQSKEVFAVPGNINNPYSQGCNKLIKQGAIPYTEPKDILELLFPEDYTKKYKKLCQANLIGDNDVETKILQALASGLRSGEDIMTATSLPPEVFNEATTLLEIKSRIRSLGLNNWSLI</sequence>
<accession>A0ABY0FL53</accession>
<gene>
    <name evidence="4" type="primary">dprA</name>
    <name evidence="4" type="ORF">G3RUM_00645</name>
</gene>
<feature type="domain" description="Smf/DprA SLOG" evidence="3">
    <location>
        <begin position="75"/>
        <end position="253"/>
    </location>
</feature>
<organism evidence="4 5">
    <name type="scientific">Candidatus Nanosyncoccus alces</name>
    <dbReference type="NCBI Taxonomy" id="2171997"/>
    <lineage>
        <taxon>Bacteria</taxon>
        <taxon>Candidatus Saccharimonadota</taxon>
        <taxon>Candidatus Nanosyncoccalia</taxon>
        <taxon>Candidatus Nanosyncoccales</taxon>
        <taxon>Candidatus Nanosyncoccaceae</taxon>
        <taxon>Candidatus Nanosyncoccus</taxon>
    </lineage>
</organism>
<evidence type="ECO:0000256" key="1">
    <source>
        <dbReference type="ARBA" id="ARBA00006525"/>
    </source>
</evidence>
<dbReference type="PANTHER" id="PTHR43022:SF1">
    <property type="entry name" value="PROTEIN SMF"/>
    <property type="match status" value="1"/>
</dbReference>
<dbReference type="SUPFAM" id="SSF102405">
    <property type="entry name" value="MCP/YpsA-like"/>
    <property type="match status" value="1"/>
</dbReference>
<dbReference type="Pfam" id="PF02481">
    <property type="entry name" value="DNA_processg_A"/>
    <property type="match status" value="1"/>
</dbReference>
<evidence type="ECO:0000313" key="5">
    <source>
        <dbReference type="Proteomes" id="UP001191019"/>
    </source>
</evidence>
<name>A0ABY0FL53_9BACT</name>
<evidence type="ECO:0000259" key="3">
    <source>
        <dbReference type="Pfam" id="PF02481"/>
    </source>
</evidence>
<evidence type="ECO:0000256" key="2">
    <source>
        <dbReference type="SAM" id="MobiDB-lite"/>
    </source>
</evidence>
<comment type="caution">
    <text evidence="4">The sequence shown here is derived from an EMBL/GenBank/DDBJ whole genome shotgun (WGS) entry which is preliminary data.</text>
</comment>
<dbReference type="PANTHER" id="PTHR43022">
    <property type="entry name" value="PROTEIN SMF"/>
    <property type="match status" value="1"/>
</dbReference>
<reference evidence="4 5" key="1">
    <citation type="journal article" date="2018" name="bioRxiv">
        <title>Evidence of independent acquisition and adaption of ultra-small bacteria to human hosts across the highly diverse yet reduced genomes of the phylum Saccharibacteria.</title>
        <authorList>
            <person name="McLean J.S."/>
            <person name="Bor B."/>
            <person name="To T.T."/>
            <person name="Liu Q."/>
            <person name="Kearns K.A."/>
            <person name="Solden L.M."/>
            <person name="Wrighton K.C."/>
            <person name="He X."/>
            <person name="Shi W."/>
        </authorList>
    </citation>
    <scope>NUCLEOTIDE SEQUENCE [LARGE SCALE GENOMIC DNA]</scope>
    <source>
        <strain evidence="4 5">TM7_G3_2_Rum_HOT_351B</strain>
    </source>
</reference>
<proteinExistence type="inferred from homology"/>
<feature type="region of interest" description="Disordered" evidence="2">
    <location>
        <begin position="49"/>
        <end position="77"/>
    </location>
</feature>
<protein>
    <submittedName>
        <fullName evidence="4">DNA processing protein DprA</fullName>
    </submittedName>
</protein>
<comment type="similarity">
    <text evidence="1">Belongs to the DprA/Smf family.</text>
</comment>
<evidence type="ECO:0000313" key="4">
    <source>
        <dbReference type="EMBL" id="RYC74490.1"/>
    </source>
</evidence>
<dbReference type="Proteomes" id="UP001191019">
    <property type="component" value="Unassembled WGS sequence"/>
</dbReference>
<dbReference type="InterPro" id="IPR003488">
    <property type="entry name" value="DprA"/>
</dbReference>
<keyword evidence="5" id="KW-1185">Reference proteome</keyword>
<dbReference type="RefSeq" id="WP_129735315.1">
    <property type="nucleotide sequence ID" value="NZ_PRLM01000006.1"/>
</dbReference>
<dbReference type="EMBL" id="PRLM01000006">
    <property type="protein sequence ID" value="RYC74490.1"/>
    <property type="molecule type" value="Genomic_DNA"/>
</dbReference>
<dbReference type="InterPro" id="IPR057666">
    <property type="entry name" value="DrpA_SLOG"/>
</dbReference>
<dbReference type="NCBIfam" id="TIGR00732">
    <property type="entry name" value="dprA"/>
    <property type="match status" value="1"/>
</dbReference>
<feature type="compositionally biased region" description="Basic and acidic residues" evidence="2">
    <location>
        <begin position="51"/>
        <end position="74"/>
    </location>
</feature>
<dbReference type="Gene3D" id="3.40.50.450">
    <property type="match status" value="1"/>
</dbReference>